<name>A0AAP4C7N6_9MICC</name>
<evidence type="ECO:0000313" key="1">
    <source>
        <dbReference type="EMBL" id="MDK6274673.1"/>
    </source>
</evidence>
<dbReference type="Proteomes" id="UP001240483">
    <property type="component" value="Unassembled WGS sequence"/>
</dbReference>
<sequence>MDSYLSEEIFEITSVTHALSRELTAKLAESVQDSIDAGEYTCALEEAAYYVAVSGNPVPAGLVEQVEQLDRKYQMESTAYALRVLLTPQGEEVEDLPTIE</sequence>
<comment type="caution">
    <text evidence="1">The sequence shown here is derived from an EMBL/GenBank/DDBJ whole genome shotgun (WGS) entry which is preliminary data.</text>
</comment>
<gene>
    <name evidence="1" type="ORF">QP116_02760</name>
</gene>
<evidence type="ECO:0000313" key="2">
    <source>
        <dbReference type="Proteomes" id="UP001240483"/>
    </source>
</evidence>
<dbReference type="RefSeq" id="WP_285332608.1">
    <property type="nucleotide sequence ID" value="NZ_JASODW010000002.1"/>
</dbReference>
<protein>
    <submittedName>
        <fullName evidence="1">Uncharacterized protein</fullName>
    </submittedName>
</protein>
<accession>A0AAP4C7N6</accession>
<dbReference type="EMBL" id="JASODW010000002">
    <property type="protein sequence ID" value="MDK6274673.1"/>
    <property type="molecule type" value="Genomic_DNA"/>
</dbReference>
<organism evidence="1 2">
    <name type="scientific">Pseudoglutamicibacter cumminsii</name>
    <dbReference type="NCBI Taxonomy" id="156979"/>
    <lineage>
        <taxon>Bacteria</taxon>
        <taxon>Bacillati</taxon>
        <taxon>Actinomycetota</taxon>
        <taxon>Actinomycetes</taxon>
        <taxon>Micrococcales</taxon>
        <taxon>Micrococcaceae</taxon>
        <taxon>Pseudoglutamicibacter</taxon>
    </lineage>
</organism>
<dbReference type="AlphaFoldDB" id="A0AAP4C7N6"/>
<reference evidence="1" key="1">
    <citation type="submission" date="2023-05" db="EMBL/GenBank/DDBJ databases">
        <title>Cataloging the Phylogenetic Diversity of Human Bladder Bacteria.</title>
        <authorList>
            <person name="Du J."/>
        </authorList>
    </citation>
    <scope>NUCLEOTIDE SEQUENCE</scope>
    <source>
        <strain evidence="1">UMB9978</strain>
    </source>
</reference>
<proteinExistence type="predicted"/>